<name>A0ABT6AGI2_9ACTN</name>
<organism evidence="2 3">
    <name type="scientific">Streptomyces tropicalis</name>
    <dbReference type="NCBI Taxonomy" id="3034234"/>
    <lineage>
        <taxon>Bacteria</taxon>
        <taxon>Bacillati</taxon>
        <taxon>Actinomycetota</taxon>
        <taxon>Actinomycetes</taxon>
        <taxon>Kitasatosporales</taxon>
        <taxon>Streptomycetaceae</taxon>
        <taxon>Streptomyces</taxon>
    </lineage>
</organism>
<gene>
    <name evidence="2" type="ORF">P3H78_30920</name>
</gene>
<keyword evidence="3" id="KW-1185">Reference proteome</keyword>
<accession>A0ABT6AGI2</accession>
<dbReference type="RefSeq" id="WP_276112495.1">
    <property type="nucleotide sequence ID" value="NZ_JARJBB010000034.1"/>
</dbReference>
<evidence type="ECO:0000256" key="1">
    <source>
        <dbReference type="SAM" id="MobiDB-lite"/>
    </source>
</evidence>
<feature type="compositionally biased region" description="Basic and acidic residues" evidence="1">
    <location>
        <begin position="239"/>
        <end position="257"/>
    </location>
</feature>
<evidence type="ECO:0000313" key="3">
    <source>
        <dbReference type="Proteomes" id="UP001221150"/>
    </source>
</evidence>
<comment type="caution">
    <text evidence="2">The sequence shown here is derived from an EMBL/GenBank/DDBJ whole genome shotgun (WGS) entry which is preliminary data.</text>
</comment>
<reference evidence="2 3" key="1">
    <citation type="submission" date="2023-03" db="EMBL/GenBank/DDBJ databases">
        <title>Draft genome sequence of Streptomyces sp. K1PA1 isolated from peat swamp forest in Thailand.</title>
        <authorList>
            <person name="Klaysubun C."/>
            <person name="Duangmal K."/>
        </authorList>
    </citation>
    <scope>NUCLEOTIDE SEQUENCE [LARGE SCALE GENOMIC DNA]</scope>
    <source>
        <strain evidence="2 3">K1PA1</strain>
    </source>
</reference>
<proteinExistence type="predicted"/>
<evidence type="ECO:0000313" key="2">
    <source>
        <dbReference type="EMBL" id="MDF3302945.1"/>
    </source>
</evidence>
<dbReference type="EMBL" id="JARJBB010000034">
    <property type="protein sequence ID" value="MDF3302945.1"/>
    <property type="molecule type" value="Genomic_DNA"/>
</dbReference>
<dbReference type="Proteomes" id="UP001221150">
    <property type="component" value="Unassembled WGS sequence"/>
</dbReference>
<sequence>MESSVLKHPRIAEAVETLVASGGGRITYDVGGGGRETLLAAGARLAAETNAPLTIVEARSLHSDVRAFVREVQPQARSAVISAEEAALQPAGSINGVLAVHADVLRDADVREPLLAMAHSADHLLVARHDYSDTTLDALATPGLVLRLRDLMPSAPRPAPVTVSPPPMDMSVALRLVGQANRDVLPDQVEFFDEMAEVLKRTDPAEVKQRVGELRSKYEATIELARRRRAAPGPTDPARTPRDHGQEQSAAHQEHRSQGTGRT</sequence>
<protein>
    <submittedName>
        <fullName evidence="2">Uncharacterized protein</fullName>
    </submittedName>
</protein>
<feature type="region of interest" description="Disordered" evidence="1">
    <location>
        <begin position="223"/>
        <end position="263"/>
    </location>
</feature>